<dbReference type="EMBL" id="SOIP01000231">
    <property type="protein sequence ID" value="TET81518.1"/>
    <property type="molecule type" value="Genomic_DNA"/>
</dbReference>
<keyword evidence="5 7" id="KW-0689">Ribosomal protein</keyword>
<keyword evidence="4 7" id="KW-0694">RNA-binding</keyword>
<comment type="caution">
    <text evidence="12">The sequence shown here is derived from an EMBL/GenBank/DDBJ whole genome shotgun (WGS) entry which is preliminary data.</text>
</comment>
<dbReference type="SUPFAM" id="SSF46906">
    <property type="entry name" value="Ribosomal protein L11, C-terminal domain"/>
    <property type="match status" value="1"/>
</dbReference>
<evidence type="ECO:0000259" key="11">
    <source>
        <dbReference type="Pfam" id="PF03946"/>
    </source>
</evidence>
<organism evidence="12 14">
    <name type="scientific">candidate division TA06 bacterium</name>
    <dbReference type="NCBI Taxonomy" id="2250710"/>
    <lineage>
        <taxon>Bacteria</taxon>
        <taxon>Bacteria division TA06</taxon>
    </lineage>
</organism>
<keyword evidence="3 7" id="KW-0699">rRNA-binding</keyword>
<dbReference type="SUPFAM" id="SSF54747">
    <property type="entry name" value="Ribosomal L11/L12e N-terminal domain"/>
    <property type="match status" value="1"/>
</dbReference>
<dbReference type="AlphaFoldDB" id="A0A523USD6"/>
<dbReference type="NCBIfam" id="TIGR01632">
    <property type="entry name" value="L11_bact"/>
    <property type="match status" value="1"/>
</dbReference>
<proteinExistence type="inferred from homology"/>
<evidence type="ECO:0000256" key="4">
    <source>
        <dbReference type="ARBA" id="ARBA00022884"/>
    </source>
</evidence>
<evidence type="ECO:0000256" key="9">
    <source>
        <dbReference type="RuleBase" id="RU003979"/>
    </source>
</evidence>
<evidence type="ECO:0000313" key="15">
    <source>
        <dbReference type="Proteomes" id="UP000315534"/>
    </source>
</evidence>
<dbReference type="InterPro" id="IPR036796">
    <property type="entry name" value="Ribosomal_uL11_N_sf"/>
</dbReference>
<name>A0A523USD6_UNCT6</name>
<evidence type="ECO:0000256" key="1">
    <source>
        <dbReference type="ARBA" id="ARBA00010537"/>
    </source>
</evidence>
<evidence type="ECO:0000256" key="5">
    <source>
        <dbReference type="ARBA" id="ARBA00022980"/>
    </source>
</evidence>
<dbReference type="CDD" id="cd00349">
    <property type="entry name" value="Ribosomal_L11"/>
    <property type="match status" value="1"/>
</dbReference>
<dbReference type="Pfam" id="PF03946">
    <property type="entry name" value="Ribosomal_L11_N"/>
    <property type="match status" value="1"/>
</dbReference>
<dbReference type="Gene3D" id="1.10.10.250">
    <property type="entry name" value="Ribosomal protein L11, C-terminal domain"/>
    <property type="match status" value="1"/>
</dbReference>
<dbReference type="SMART" id="SM00649">
    <property type="entry name" value="RL11"/>
    <property type="match status" value="1"/>
</dbReference>
<dbReference type="HAMAP" id="MF_00736">
    <property type="entry name" value="Ribosomal_uL11"/>
    <property type="match status" value="1"/>
</dbReference>
<evidence type="ECO:0000313" key="12">
    <source>
        <dbReference type="EMBL" id="TET45444.1"/>
    </source>
</evidence>
<sequence>MAAKTVLQVVKLHIPAGQATPAPPVGPALSQHGVSAVEFCKQFNAKTQGKEGLIIPAVVTIYKDRSFTFILKSPPAAILLKRAAGLAKASGEPNKLKVAMVPKKILREIAEKKMKDLNAASIEAAMSMIAGTARSMGIRIEEDETV</sequence>
<keyword evidence="2 7" id="KW-0488">Methylation</keyword>
<dbReference type="InterPro" id="IPR020783">
    <property type="entry name" value="Ribosomal_uL11_C"/>
</dbReference>
<dbReference type="FunFam" id="3.30.1550.10:FF:000005">
    <property type="entry name" value="50S ribosomal protein L11"/>
    <property type="match status" value="1"/>
</dbReference>
<keyword evidence="6 7" id="KW-0687">Ribonucleoprotein</keyword>
<comment type="subunit">
    <text evidence="7">Part of the ribosomal stalk of the 50S ribosomal subunit. Interacts with L10 and the large rRNA to form the base of the stalk. L10 forms an elongated spine to which L12 dimers bind in a sequential fashion forming a multimeric L10(L12)X complex.</text>
</comment>
<feature type="domain" description="Large ribosomal subunit protein uL11 C-terminal" evidence="10">
    <location>
        <begin position="72"/>
        <end position="140"/>
    </location>
</feature>
<dbReference type="PANTHER" id="PTHR11661:SF1">
    <property type="entry name" value="LARGE RIBOSOMAL SUBUNIT PROTEIN UL11M"/>
    <property type="match status" value="1"/>
</dbReference>
<dbReference type="InterPro" id="IPR000911">
    <property type="entry name" value="Ribosomal_uL11"/>
</dbReference>
<dbReference type="GO" id="GO:0006412">
    <property type="term" value="P:translation"/>
    <property type="evidence" value="ECO:0007669"/>
    <property type="project" value="UniProtKB-UniRule"/>
</dbReference>
<dbReference type="InterPro" id="IPR020784">
    <property type="entry name" value="Ribosomal_uL11_N"/>
</dbReference>
<evidence type="ECO:0000256" key="6">
    <source>
        <dbReference type="ARBA" id="ARBA00023274"/>
    </source>
</evidence>
<dbReference type="InterPro" id="IPR036769">
    <property type="entry name" value="Ribosomal_uL11_C_sf"/>
</dbReference>
<evidence type="ECO:0000256" key="7">
    <source>
        <dbReference type="HAMAP-Rule" id="MF_00736"/>
    </source>
</evidence>
<dbReference type="Pfam" id="PF00298">
    <property type="entry name" value="Ribosomal_L11"/>
    <property type="match status" value="1"/>
</dbReference>
<dbReference type="GO" id="GO:0003735">
    <property type="term" value="F:structural constituent of ribosome"/>
    <property type="evidence" value="ECO:0007669"/>
    <property type="project" value="InterPro"/>
</dbReference>
<dbReference type="GO" id="GO:0022625">
    <property type="term" value="C:cytosolic large ribosomal subunit"/>
    <property type="evidence" value="ECO:0007669"/>
    <property type="project" value="TreeGrafter"/>
</dbReference>
<dbReference type="FunFam" id="1.10.10.250:FF:000001">
    <property type="entry name" value="50S ribosomal protein L11"/>
    <property type="match status" value="1"/>
</dbReference>
<dbReference type="Gene3D" id="3.30.1550.10">
    <property type="entry name" value="Ribosomal protein L11/L12, N-terminal domain"/>
    <property type="match status" value="1"/>
</dbReference>
<evidence type="ECO:0000313" key="14">
    <source>
        <dbReference type="Proteomes" id="UP000315525"/>
    </source>
</evidence>
<dbReference type="InterPro" id="IPR006519">
    <property type="entry name" value="Ribosomal_uL11_bac-typ"/>
</dbReference>
<dbReference type="Proteomes" id="UP000315534">
    <property type="component" value="Unassembled WGS sequence"/>
</dbReference>
<evidence type="ECO:0000256" key="8">
    <source>
        <dbReference type="RuleBase" id="RU003978"/>
    </source>
</evidence>
<feature type="domain" description="Large ribosomal subunit protein uL11 N-terminal" evidence="11">
    <location>
        <begin position="10"/>
        <end position="67"/>
    </location>
</feature>
<reference evidence="14 15" key="1">
    <citation type="submission" date="2019-03" db="EMBL/GenBank/DDBJ databases">
        <title>Metabolic potential of uncultured bacteria and archaea associated with petroleum seepage in deep-sea sediments.</title>
        <authorList>
            <person name="Dong X."/>
            <person name="Hubert C."/>
        </authorList>
    </citation>
    <scope>NUCLEOTIDE SEQUENCE [LARGE SCALE GENOMIC DNA]</scope>
    <source>
        <strain evidence="13">E29_bin36</strain>
        <strain evidence="12">E44_bin18</strain>
    </source>
</reference>
<dbReference type="Proteomes" id="UP000315525">
    <property type="component" value="Unassembled WGS sequence"/>
</dbReference>
<comment type="function">
    <text evidence="7 9">Forms part of the ribosomal stalk which helps the ribosome interact with GTP-bound translation factors.</text>
</comment>
<gene>
    <name evidence="7 12" type="primary">rplK</name>
    <name evidence="13" type="ORF">E3J38_03735</name>
    <name evidence="12" type="ORF">E3J62_07575</name>
</gene>
<evidence type="ECO:0000256" key="3">
    <source>
        <dbReference type="ARBA" id="ARBA00022730"/>
    </source>
</evidence>
<dbReference type="EMBL" id="SOJN01000083">
    <property type="protein sequence ID" value="TET45444.1"/>
    <property type="molecule type" value="Genomic_DNA"/>
</dbReference>
<evidence type="ECO:0000313" key="13">
    <source>
        <dbReference type="EMBL" id="TET81518.1"/>
    </source>
</evidence>
<dbReference type="GO" id="GO:0070180">
    <property type="term" value="F:large ribosomal subunit rRNA binding"/>
    <property type="evidence" value="ECO:0007669"/>
    <property type="project" value="UniProtKB-UniRule"/>
</dbReference>
<comment type="PTM">
    <text evidence="7 9">One or more lysine residues are methylated.</text>
</comment>
<protein>
    <recommendedName>
        <fullName evidence="7">Large ribosomal subunit protein uL11</fullName>
    </recommendedName>
</protein>
<accession>A0A523USD6</accession>
<dbReference type="PANTHER" id="PTHR11661">
    <property type="entry name" value="60S RIBOSOMAL PROTEIN L12"/>
    <property type="match status" value="1"/>
</dbReference>
<evidence type="ECO:0000256" key="2">
    <source>
        <dbReference type="ARBA" id="ARBA00022481"/>
    </source>
</evidence>
<evidence type="ECO:0000259" key="10">
    <source>
        <dbReference type="Pfam" id="PF00298"/>
    </source>
</evidence>
<comment type="similarity">
    <text evidence="1 7 8">Belongs to the universal ribosomal protein uL11 family.</text>
</comment>